<dbReference type="AlphaFoldDB" id="A0A1I7WKN7"/>
<dbReference type="Proteomes" id="UP000095283">
    <property type="component" value="Unplaced"/>
</dbReference>
<proteinExistence type="predicted"/>
<dbReference type="WBParaSite" id="Hba_05619">
    <property type="protein sequence ID" value="Hba_05619"/>
    <property type="gene ID" value="Hba_05619"/>
</dbReference>
<keyword evidence="1" id="KW-1185">Reference proteome</keyword>
<evidence type="ECO:0000313" key="1">
    <source>
        <dbReference type="Proteomes" id="UP000095283"/>
    </source>
</evidence>
<accession>A0A1I7WKN7</accession>
<evidence type="ECO:0000313" key="2">
    <source>
        <dbReference type="WBParaSite" id="Hba_05619"/>
    </source>
</evidence>
<name>A0A1I7WKN7_HETBA</name>
<sequence length="19" mass="2068">MVLADCSVMLNRSNSSKRG</sequence>
<protein>
    <submittedName>
        <fullName evidence="2">Uncharacterized protein</fullName>
    </submittedName>
</protein>
<organism evidence="1 2">
    <name type="scientific">Heterorhabditis bacteriophora</name>
    <name type="common">Entomopathogenic nematode worm</name>
    <dbReference type="NCBI Taxonomy" id="37862"/>
    <lineage>
        <taxon>Eukaryota</taxon>
        <taxon>Metazoa</taxon>
        <taxon>Ecdysozoa</taxon>
        <taxon>Nematoda</taxon>
        <taxon>Chromadorea</taxon>
        <taxon>Rhabditida</taxon>
        <taxon>Rhabditina</taxon>
        <taxon>Rhabditomorpha</taxon>
        <taxon>Strongyloidea</taxon>
        <taxon>Heterorhabditidae</taxon>
        <taxon>Heterorhabditis</taxon>
    </lineage>
</organism>
<reference evidence="2" key="1">
    <citation type="submission" date="2016-11" db="UniProtKB">
        <authorList>
            <consortium name="WormBaseParasite"/>
        </authorList>
    </citation>
    <scope>IDENTIFICATION</scope>
</reference>